<organism evidence="2 3">
    <name type="scientific">Paenibacillus algorifonticola</name>
    <dbReference type="NCBI Taxonomy" id="684063"/>
    <lineage>
        <taxon>Bacteria</taxon>
        <taxon>Bacillati</taxon>
        <taxon>Bacillota</taxon>
        <taxon>Bacilli</taxon>
        <taxon>Bacillales</taxon>
        <taxon>Paenibacillaceae</taxon>
        <taxon>Paenibacillus</taxon>
    </lineage>
</organism>
<reference evidence="3" key="1">
    <citation type="submission" date="2016-10" db="EMBL/GenBank/DDBJ databases">
        <authorList>
            <person name="Varghese N."/>
            <person name="Submissions S."/>
        </authorList>
    </citation>
    <scope>NUCLEOTIDE SEQUENCE [LARGE SCALE GENOMIC DNA]</scope>
    <source>
        <strain evidence="3">CGMCC 1.10223</strain>
    </source>
</reference>
<gene>
    <name evidence="2" type="ORF">SAMN04487969_11975</name>
</gene>
<keyword evidence="3" id="KW-1185">Reference proteome</keyword>
<dbReference type="AlphaFoldDB" id="A0A1I2H2W9"/>
<dbReference type="InterPro" id="IPR014986">
    <property type="entry name" value="XkdN-like"/>
</dbReference>
<dbReference type="InterPro" id="IPR038559">
    <property type="entry name" value="XkdN-like_sf"/>
</dbReference>
<protein>
    <submittedName>
        <fullName evidence="2">Phage XkdN-like tail assembly chaperone protein, TAC</fullName>
    </submittedName>
</protein>
<evidence type="ECO:0000256" key="1">
    <source>
        <dbReference type="SAM" id="MobiDB-lite"/>
    </source>
</evidence>
<dbReference type="OrthoDB" id="1807498at2"/>
<evidence type="ECO:0000313" key="3">
    <source>
        <dbReference type="Proteomes" id="UP000183410"/>
    </source>
</evidence>
<accession>A0A1I2H2W9</accession>
<proteinExistence type="predicted"/>
<feature type="region of interest" description="Disordered" evidence="1">
    <location>
        <begin position="42"/>
        <end position="63"/>
    </location>
</feature>
<dbReference type="Gene3D" id="3.30.2220.30">
    <property type="match status" value="1"/>
</dbReference>
<dbReference type="Pfam" id="PF08890">
    <property type="entry name" value="Phage_TAC_5"/>
    <property type="match status" value="1"/>
</dbReference>
<evidence type="ECO:0000313" key="2">
    <source>
        <dbReference type="EMBL" id="SFF23146.1"/>
    </source>
</evidence>
<dbReference type="Proteomes" id="UP000183410">
    <property type="component" value="Unassembled WGS sequence"/>
</dbReference>
<sequence length="139" mass="15639">MSLSAFFKQNVVSDITVDFVVSDRMKDKDGNPIPWQLKTMTEEENERLRKSATKQVKGKNGVKTNETDSEAYIAKLVVASVLYPDLQNAELQESYNVRGADVLIKKMLLPGEFASLVGKVQELNGFDRDLNELVEEVKN</sequence>
<name>A0A1I2H2W9_9BACL</name>
<dbReference type="EMBL" id="FONN01000019">
    <property type="protein sequence ID" value="SFF23146.1"/>
    <property type="molecule type" value="Genomic_DNA"/>
</dbReference>